<gene>
    <name evidence="1" type="ORF">QAD02_024050</name>
</gene>
<evidence type="ECO:0000313" key="1">
    <source>
        <dbReference type="EMBL" id="KAJ8688255.1"/>
    </source>
</evidence>
<accession>A0ACC2PXC6</accession>
<name>A0ACC2PXC6_9HYME</name>
<comment type="caution">
    <text evidence="1">The sequence shown here is derived from an EMBL/GenBank/DDBJ whole genome shotgun (WGS) entry which is preliminary data.</text>
</comment>
<dbReference type="Proteomes" id="UP001239111">
    <property type="component" value="Chromosome 1"/>
</dbReference>
<evidence type="ECO:0000313" key="2">
    <source>
        <dbReference type="Proteomes" id="UP001239111"/>
    </source>
</evidence>
<sequence length="457" mass="51765">MFPWMKEQITEAWNTRKNSKSSKRHSNGTNDPKGMQTSSASDTFLINIISLEGTVMNVPATLDSTVEKIKSTAVENIYKHDKNKQPPNFRLVHGTSLKPLENEKHLHEEDISESDELLLVEMRPAVEKENLSEDSLRGPTDEELMNATKDLPVRNPPKPALTPYVRLDFQGEIRKILITLIQASAKLLMYSPDAAKFYEVIRKKLEAQLKPPNDPKAVKYLVDMGFSERKALKALRLRKMNTTEALEWLLEHQDDPDDDDSQLPDLSELLSDDSGSTSAGASQGSRRSSIKETFSKITKKKTGPEKKPPNLLHIVNLLIDNYCQQQKLDFKPDQSIVKSMEEMGFDREKILETLKITGNNKANACAWLLGERRDSLQDLNQGMDLEGPIYDAIMSNPQIQLSLTNPQMLLAYLSMLESPMSAGVWMKDPLVSPVLSQIFRTYHSEKHTIQVNRYDNS</sequence>
<proteinExistence type="predicted"/>
<reference evidence="1" key="1">
    <citation type="submission" date="2023-04" db="EMBL/GenBank/DDBJ databases">
        <title>A chromosome-level genome assembly of the parasitoid wasp Eretmocerus hayati.</title>
        <authorList>
            <person name="Zhong Y."/>
            <person name="Liu S."/>
            <person name="Liu Y."/>
        </authorList>
    </citation>
    <scope>NUCLEOTIDE SEQUENCE</scope>
    <source>
        <strain evidence="1">ZJU_SS_LIU_2023</strain>
    </source>
</reference>
<dbReference type="EMBL" id="CM056741">
    <property type="protein sequence ID" value="KAJ8688255.1"/>
    <property type="molecule type" value="Genomic_DNA"/>
</dbReference>
<protein>
    <submittedName>
        <fullName evidence="1">Uncharacterized protein</fullName>
    </submittedName>
</protein>
<organism evidence="1 2">
    <name type="scientific">Eretmocerus hayati</name>
    <dbReference type="NCBI Taxonomy" id="131215"/>
    <lineage>
        <taxon>Eukaryota</taxon>
        <taxon>Metazoa</taxon>
        <taxon>Ecdysozoa</taxon>
        <taxon>Arthropoda</taxon>
        <taxon>Hexapoda</taxon>
        <taxon>Insecta</taxon>
        <taxon>Pterygota</taxon>
        <taxon>Neoptera</taxon>
        <taxon>Endopterygota</taxon>
        <taxon>Hymenoptera</taxon>
        <taxon>Apocrita</taxon>
        <taxon>Proctotrupomorpha</taxon>
        <taxon>Chalcidoidea</taxon>
        <taxon>Aphelinidae</taxon>
        <taxon>Aphelininae</taxon>
        <taxon>Eretmocerus</taxon>
    </lineage>
</organism>
<keyword evidence="2" id="KW-1185">Reference proteome</keyword>